<dbReference type="UniPathway" id="UPA00148"/>
<dbReference type="EC" id="4.1.1.81" evidence="4"/>
<protein>
    <recommendedName>
        <fullName evidence="4">threonine-phosphate decarboxylase</fullName>
        <ecNumber evidence="4">4.1.1.81</ecNumber>
    </recommendedName>
    <alternativeName>
        <fullName evidence="8">L-threonine-O-3-phosphate decarboxylase</fullName>
    </alternativeName>
</protein>
<evidence type="ECO:0000256" key="9">
    <source>
        <dbReference type="ARBA" id="ARBA00048531"/>
    </source>
</evidence>
<evidence type="ECO:0000256" key="7">
    <source>
        <dbReference type="ARBA" id="ARBA00023239"/>
    </source>
</evidence>
<dbReference type="InterPro" id="IPR015422">
    <property type="entry name" value="PyrdxlP-dep_Trfase_small"/>
</dbReference>
<comment type="catalytic activity">
    <reaction evidence="9">
        <text>O-phospho-L-threonine + H(+) = (R)-1-aminopropan-2-yl phosphate + CO2</text>
        <dbReference type="Rhea" id="RHEA:11492"/>
        <dbReference type="ChEBI" id="CHEBI:15378"/>
        <dbReference type="ChEBI" id="CHEBI:16526"/>
        <dbReference type="ChEBI" id="CHEBI:58563"/>
        <dbReference type="ChEBI" id="CHEBI:58675"/>
        <dbReference type="EC" id="4.1.1.81"/>
    </reaction>
</comment>
<evidence type="ECO:0000256" key="3">
    <source>
        <dbReference type="ARBA" id="ARBA00004953"/>
    </source>
</evidence>
<dbReference type="PROSITE" id="PS00105">
    <property type="entry name" value="AA_TRANSFER_CLASS_1"/>
    <property type="match status" value="1"/>
</dbReference>
<sequence length="362" mass="40694">MRGDIIVHGGNLRKAQENYGLHDFIDLSANINPFGPPQGVWESLNESLKEIVSYPDPECLALRTALASHLELPLEEIMVGNGAGELIFTIVNALKPRKVAIPLPTFSEYERAARSVGAEVCYITLGAEGWNGCHLTKEQWAETLKDCDLLFLCSPHNPTGSVLQRDSFAQILKLCAEMDCKILFDESFFDFLPPGQYTSARSYLRTYKHLIVLYSLTKFYSIPGLRLGAAFADRSLLTQFEGFRDPWSVNVLAQKAGISALKDQKYSDEVRNKIEASRSYFYHEFEAACFNYLRIYPSAVNFALLKVLDSSISELIPYLGKRGILVRDCRNFSGLQGDFMRVAIKDIPAMQNLIEALKGFYL</sequence>
<dbReference type="Gene3D" id="3.90.1150.10">
    <property type="entry name" value="Aspartate Aminotransferase, domain 1"/>
    <property type="match status" value="1"/>
</dbReference>
<feature type="domain" description="Aminotransferase class I/classII large" evidence="10">
    <location>
        <begin position="23"/>
        <end position="357"/>
    </location>
</feature>
<dbReference type="GO" id="GO:0048472">
    <property type="term" value="F:threonine-phosphate decarboxylase activity"/>
    <property type="evidence" value="ECO:0007669"/>
    <property type="project" value="UniProtKB-EC"/>
</dbReference>
<comment type="pathway">
    <text evidence="3">Cofactor biosynthesis; adenosylcobalamin biosynthesis.</text>
</comment>
<evidence type="ECO:0000313" key="12">
    <source>
        <dbReference type="Proteomes" id="UP000036356"/>
    </source>
</evidence>
<evidence type="ECO:0000256" key="5">
    <source>
        <dbReference type="ARBA" id="ARBA00022573"/>
    </source>
</evidence>
<evidence type="ECO:0000256" key="2">
    <source>
        <dbReference type="ARBA" id="ARBA00003444"/>
    </source>
</evidence>
<dbReference type="PANTHER" id="PTHR42885:SF1">
    <property type="entry name" value="THREONINE-PHOSPHATE DECARBOXYLASE"/>
    <property type="match status" value="1"/>
</dbReference>
<reference evidence="11 12" key="1">
    <citation type="submission" date="2015-06" db="EMBL/GenBank/DDBJ databases">
        <title>Draft genome of the moderately acidophilic sulfate reducer Candidatus Desulfosporosinus acididurans strain M1.</title>
        <authorList>
            <person name="Poehlein A."/>
            <person name="Petzsch P."/>
            <person name="Johnson B.D."/>
            <person name="Schloemann M."/>
            <person name="Daniel R."/>
            <person name="Muehling M."/>
        </authorList>
    </citation>
    <scope>NUCLEOTIDE SEQUENCE [LARGE SCALE GENOMIC DNA]</scope>
    <source>
        <strain evidence="11 12">M1</strain>
    </source>
</reference>
<dbReference type="InterPro" id="IPR004839">
    <property type="entry name" value="Aminotransferase_I/II_large"/>
</dbReference>
<dbReference type="Pfam" id="PF00155">
    <property type="entry name" value="Aminotran_1_2"/>
    <property type="match status" value="1"/>
</dbReference>
<dbReference type="InterPro" id="IPR004838">
    <property type="entry name" value="NHTrfase_class1_PyrdxlP-BS"/>
</dbReference>
<dbReference type="InterPro" id="IPR005860">
    <property type="entry name" value="CobD"/>
</dbReference>
<comment type="function">
    <text evidence="2">Decarboxylates L-threonine-O-3-phosphate to yield (R)-1-amino-2-propanol O-2-phosphate, the precursor for the linkage between the nucleotide loop and the corrin ring in cobalamin.</text>
</comment>
<dbReference type="GO" id="GO:0009236">
    <property type="term" value="P:cobalamin biosynthetic process"/>
    <property type="evidence" value="ECO:0007669"/>
    <property type="project" value="UniProtKB-UniPathway"/>
</dbReference>
<keyword evidence="12" id="KW-1185">Reference proteome</keyword>
<accession>A0A0J1FPU1</accession>
<dbReference type="Gene3D" id="3.40.640.10">
    <property type="entry name" value="Type I PLP-dependent aspartate aminotransferase-like (Major domain)"/>
    <property type="match status" value="1"/>
</dbReference>
<dbReference type="NCBIfam" id="TIGR01140">
    <property type="entry name" value="L_thr_O3P_dcar"/>
    <property type="match status" value="1"/>
</dbReference>
<dbReference type="STRING" id="476652.DEAC_c28990"/>
<dbReference type="SUPFAM" id="SSF53383">
    <property type="entry name" value="PLP-dependent transferases"/>
    <property type="match status" value="1"/>
</dbReference>
<dbReference type="EMBL" id="LDZY01000009">
    <property type="protein sequence ID" value="KLU65347.1"/>
    <property type="molecule type" value="Genomic_DNA"/>
</dbReference>
<proteinExistence type="predicted"/>
<evidence type="ECO:0000256" key="4">
    <source>
        <dbReference type="ARBA" id="ARBA00012285"/>
    </source>
</evidence>
<name>A0A0J1FPU1_9FIRM</name>
<evidence type="ECO:0000256" key="6">
    <source>
        <dbReference type="ARBA" id="ARBA00022898"/>
    </source>
</evidence>
<dbReference type="PANTHER" id="PTHR42885">
    <property type="entry name" value="HISTIDINOL-PHOSPHATE AMINOTRANSFERASE-RELATED"/>
    <property type="match status" value="1"/>
</dbReference>
<dbReference type="PATRIC" id="fig|476652.3.peg.3048"/>
<dbReference type="CDD" id="cd00609">
    <property type="entry name" value="AAT_like"/>
    <property type="match status" value="1"/>
</dbReference>
<keyword evidence="7 11" id="KW-0456">Lyase</keyword>
<evidence type="ECO:0000256" key="1">
    <source>
        <dbReference type="ARBA" id="ARBA00001933"/>
    </source>
</evidence>
<comment type="caution">
    <text evidence="11">The sequence shown here is derived from an EMBL/GenBank/DDBJ whole genome shotgun (WGS) entry which is preliminary data.</text>
</comment>
<dbReference type="AlphaFoldDB" id="A0A0J1FPU1"/>
<evidence type="ECO:0000259" key="10">
    <source>
        <dbReference type="Pfam" id="PF00155"/>
    </source>
</evidence>
<evidence type="ECO:0000256" key="8">
    <source>
        <dbReference type="ARBA" id="ARBA00029996"/>
    </source>
</evidence>
<dbReference type="RefSeq" id="WP_242847164.1">
    <property type="nucleotide sequence ID" value="NZ_LDZY01000009.1"/>
</dbReference>
<dbReference type="Proteomes" id="UP000036356">
    <property type="component" value="Unassembled WGS sequence"/>
</dbReference>
<keyword evidence="6" id="KW-0663">Pyridoxal phosphate</keyword>
<evidence type="ECO:0000313" key="11">
    <source>
        <dbReference type="EMBL" id="KLU65347.1"/>
    </source>
</evidence>
<organism evidence="11 12">
    <name type="scientific">Desulfosporosinus acididurans</name>
    <dbReference type="NCBI Taxonomy" id="476652"/>
    <lineage>
        <taxon>Bacteria</taxon>
        <taxon>Bacillati</taxon>
        <taxon>Bacillota</taxon>
        <taxon>Clostridia</taxon>
        <taxon>Eubacteriales</taxon>
        <taxon>Desulfitobacteriaceae</taxon>
        <taxon>Desulfosporosinus</taxon>
    </lineage>
</organism>
<gene>
    <name evidence="11" type="primary">cobD</name>
    <name evidence="11" type="ORF">DEAC_c28990</name>
</gene>
<dbReference type="InterPro" id="IPR015421">
    <property type="entry name" value="PyrdxlP-dep_Trfase_major"/>
</dbReference>
<comment type="cofactor">
    <cofactor evidence="1">
        <name>pyridoxal 5'-phosphate</name>
        <dbReference type="ChEBI" id="CHEBI:597326"/>
    </cofactor>
</comment>
<dbReference type="InterPro" id="IPR015424">
    <property type="entry name" value="PyrdxlP-dep_Trfase"/>
</dbReference>
<dbReference type="GO" id="GO:0030170">
    <property type="term" value="F:pyridoxal phosphate binding"/>
    <property type="evidence" value="ECO:0007669"/>
    <property type="project" value="InterPro"/>
</dbReference>
<keyword evidence="5" id="KW-0169">Cobalamin biosynthesis</keyword>